<keyword evidence="9 13" id="KW-0472">Membrane</keyword>
<keyword evidence="8 13" id="KW-1133">Transmembrane helix</keyword>
<evidence type="ECO:0000313" key="17">
    <source>
        <dbReference type="Proteomes" id="UP001549691"/>
    </source>
</evidence>
<reference evidence="16 17" key="1">
    <citation type="submission" date="2024-07" db="EMBL/GenBank/DDBJ databases">
        <title>Uliginosibacterium flavum JJ3220;KACC:17644.</title>
        <authorList>
            <person name="Kim M.K."/>
        </authorList>
    </citation>
    <scope>NUCLEOTIDE SEQUENCE [LARGE SCALE GENOMIC DNA]</scope>
    <source>
        <strain evidence="16 17">KACC:17644</strain>
    </source>
</reference>
<evidence type="ECO:0000256" key="2">
    <source>
        <dbReference type="ARBA" id="ARBA00010527"/>
    </source>
</evidence>
<evidence type="ECO:0000256" key="7">
    <source>
        <dbReference type="ARBA" id="ARBA00022927"/>
    </source>
</evidence>
<keyword evidence="5 13" id="KW-1003">Cell membrane</keyword>
<comment type="subcellular location">
    <subcellularLocation>
        <location evidence="1">Cell inner membrane</location>
        <topology evidence="1">Multi-pass membrane protein</topology>
    </subcellularLocation>
    <subcellularLocation>
        <location evidence="13">Cell membrane</location>
        <topology evidence="13">Multi-pass membrane protein</topology>
    </subcellularLocation>
</comment>
<dbReference type="NCBIfam" id="TIGR03593">
    <property type="entry name" value="yidC_nterm"/>
    <property type="match status" value="2"/>
</dbReference>
<keyword evidence="10 13" id="KW-0143">Chaperone</keyword>
<dbReference type="PRINTS" id="PR00701">
    <property type="entry name" value="60KDINNERMP"/>
</dbReference>
<comment type="subunit">
    <text evidence="13">Interacts with the Sec translocase complex via SecD. Specifically interacts with transmembrane segments of nascent integral membrane proteins during membrane integration.</text>
</comment>
<evidence type="ECO:0000256" key="9">
    <source>
        <dbReference type="ARBA" id="ARBA00023136"/>
    </source>
</evidence>
<proteinExistence type="inferred from homology"/>
<dbReference type="NCBIfam" id="NF002353">
    <property type="entry name" value="PRK01318.1-4"/>
    <property type="match status" value="1"/>
</dbReference>
<gene>
    <name evidence="13 16" type="primary">yidC</name>
    <name evidence="16" type="ORF">ABXR19_11435</name>
</gene>
<dbReference type="Pfam" id="PF02096">
    <property type="entry name" value="60KD_IMP"/>
    <property type="match status" value="1"/>
</dbReference>
<feature type="domain" description="Membrane insertase YidC N-terminal" evidence="15">
    <location>
        <begin position="129"/>
        <end position="375"/>
    </location>
</feature>
<feature type="transmembrane region" description="Helical" evidence="13">
    <location>
        <begin position="389"/>
        <end position="410"/>
    </location>
</feature>
<feature type="transmembrane region" description="Helical" evidence="13">
    <location>
        <begin position="497"/>
        <end position="514"/>
    </location>
</feature>
<dbReference type="InterPro" id="IPR038221">
    <property type="entry name" value="YidC_periplasmic_sf"/>
</dbReference>
<evidence type="ECO:0000313" key="16">
    <source>
        <dbReference type="EMBL" id="MET7014802.1"/>
    </source>
</evidence>
<dbReference type="NCBIfam" id="TIGR03592">
    <property type="entry name" value="yidC_oxa1_cterm"/>
    <property type="match status" value="1"/>
</dbReference>
<feature type="domain" description="Membrane insertase YidC/Oxa/ALB C-terminal" evidence="14">
    <location>
        <begin position="387"/>
        <end position="564"/>
    </location>
</feature>
<dbReference type="EMBL" id="JBEWZI010000011">
    <property type="protein sequence ID" value="MET7014802.1"/>
    <property type="molecule type" value="Genomic_DNA"/>
</dbReference>
<comment type="caution">
    <text evidence="16">The sequence shown here is derived from an EMBL/GenBank/DDBJ whole genome shotgun (WGS) entry which is preliminary data.</text>
</comment>
<evidence type="ECO:0000256" key="13">
    <source>
        <dbReference type="HAMAP-Rule" id="MF_01810"/>
    </source>
</evidence>
<feature type="transmembrane region" description="Helical" evidence="13">
    <location>
        <begin position="356"/>
        <end position="377"/>
    </location>
</feature>
<dbReference type="CDD" id="cd20070">
    <property type="entry name" value="5TM_YidC_Alb3"/>
    <property type="match status" value="1"/>
</dbReference>
<evidence type="ECO:0000256" key="4">
    <source>
        <dbReference type="ARBA" id="ARBA00022448"/>
    </source>
</evidence>
<accession>A0ABV2TP48</accession>
<keyword evidence="6 13" id="KW-0812">Transmembrane</keyword>
<comment type="similarity">
    <text evidence="2 13">Belongs to the OXA1/ALB3/YidC family. Type 1 subfamily.</text>
</comment>
<dbReference type="InterPro" id="IPR019998">
    <property type="entry name" value="Membr_insert_YidC"/>
</dbReference>
<dbReference type="PRINTS" id="PR01900">
    <property type="entry name" value="YIDCPROTEIN"/>
</dbReference>
<keyword evidence="4 13" id="KW-0813">Transport</keyword>
<keyword evidence="17" id="KW-1185">Reference proteome</keyword>
<evidence type="ECO:0000256" key="3">
    <source>
        <dbReference type="ARBA" id="ARBA00015325"/>
    </source>
</evidence>
<dbReference type="Proteomes" id="UP001549691">
    <property type="component" value="Unassembled WGS sequence"/>
</dbReference>
<dbReference type="PANTHER" id="PTHR12428:SF65">
    <property type="entry name" value="CYTOCHROME C OXIDASE ASSEMBLY PROTEIN COX18, MITOCHONDRIAL"/>
    <property type="match status" value="1"/>
</dbReference>
<evidence type="ECO:0000256" key="10">
    <source>
        <dbReference type="ARBA" id="ARBA00023186"/>
    </source>
</evidence>
<feature type="transmembrane region" description="Helical" evidence="13">
    <location>
        <begin position="450"/>
        <end position="473"/>
    </location>
</feature>
<evidence type="ECO:0000256" key="12">
    <source>
        <dbReference type="ARBA" id="ARBA00033342"/>
    </source>
</evidence>
<evidence type="ECO:0000256" key="6">
    <source>
        <dbReference type="ARBA" id="ARBA00022692"/>
    </source>
</evidence>
<protein>
    <recommendedName>
        <fullName evidence="3 13">Membrane protein insertase YidC</fullName>
    </recommendedName>
    <alternativeName>
        <fullName evidence="12 13">Foldase YidC</fullName>
    </alternativeName>
    <alternativeName>
        <fullName evidence="11 13">Membrane integrase YidC</fullName>
    </alternativeName>
    <alternativeName>
        <fullName evidence="13">Membrane protein YidC</fullName>
    </alternativeName>
</protein>
<dbReference type="NCBIfam" id="NF002352">
    <property type="entry name" value="PRK01318.1-3"/>
    <property type="match status" value="1"/>
</dbReference>
<evidence type="ECO:0000259" key="14">
    <source>
        <dbReference type="Pfam" id="PF02096"/>
    </source>
</evidence>
<feature type="transmembrane region" description="Helical" evidence="13">
    <location>
        <begin position="526"/>
        <end position="551"/>
    </location>
</feature>
<dbReference type="Gene3D" id="2.70.98.90">
    <property type="match status" value="1"/>
</dbReference>
<organism evidence="16 17">
    <name type="scientific">Uliginosibacterium flavum</name>
    <dbReference type="NCBI Taxonomy" id="1396831"/>
    <lineage>
        <taxon>Bacteria</taxon>
        <taxon>Pseudomonadati</taxon>
        <taxon>Pseudomonadota</taxon>
        <taxon>Betaproteobacteria</taxon>
        <taxon>Rhodocyclales</taxon>
        <taxon>Zoogloeaceae</taxon>
        <taxon>Uliginosibacterium</taxon>
    </lineage>
</organism>
<evidence type="ECO:0000256" key="5">
    <source>
        <dbReference type="ARBA" id="ARBA00022475"/>
    </source>
</evidence>
<dbReference type="PANTHER" id="PTHR12428">
    <property type="entry name" value="OXA1"/>
    <property type="match status" value="1"/>
</dbReference>
<dbReference type="HAMAP" id="MF_01810">
    <property type="entry name" value="YidC_type1"/>
    <property type="match status" value="1"/>
</dbReference>
<dbReference type="InterPro" id="IPR001708">
    <property type="entry name" value="YidC/ALB3/OXA1/COX18"/>
</dbReference>
<evidence type="ECO:0000256" key="11">
    <source>
        <dbReference type="ARBA" id="ARBA00033245"/>
    </source>
</evidence>
<comment type="function">
    <text evidence="13">Required for the insertion and/or proper folding and/or complex formation of integral membrane proteins into the membrane. Involved in integration of membrane proteins that insert both dependently and independently of the Sec translocase complex, as well as at least some lipoproteins. Aids folding of multispanning membrane proteins.</text>
</comment>
<evidence type="ECO:0000259" key="15">
    <source>
        <dbReference type="Pfam" id="PF14849"/>
    </source>
</evidence>
<dbReference type="InterPro" id="IPR028053">
    <property type="entry name" value="Membr_insert_YidC_N"/>
</dbReference>
<dbReference type="Pfam" id="PF14849">
    <property type="entry name" value="YidC_periplas"/>
    <property type="match status" value="1"/>
</dbReference>
<evidence type="ECO:0000256" key="8">
    <source>
        <dbReference type="ARBA" id="ARBA00022989"/>
    </source>
</evidence>
<dbReference type="InterPro" id="IPR047196">
    <property type="entry name" value="YidC_ALB_C"/>
</dbReference>
<dbReference type="InterPro" id="IPR028055">
    <property type="entry name" value="YidC/Oxa/ALB_C"/>
</dbReference>
<name>A0ABV2TP48_9RHOO</name>
<evidence type="ECO:0000256" key="1">
    <source>
        <dbReference type="ARBA" id="ARBA00004429"/>
    </source>
</evidence>
<keyword evidence="7 13" id="KW-0653">Protein transport</keyword>
<sequence>MDFKRLLLMVVFAFAVIMLWEKWTVYNAPKQVAVATQSSEAQSGREAPVPMTSGSAPVASVAAGDVTAAKSASIYAAAAKAVIKTDTMIATVSAQGGDIIRVELTQHKKSADHRSWLSLLRSIFSSSKESEEPAKNFVVLQEEGEHFYVAKSGLTGGLPDQDTVFDLKAGEYVIPEGKDVFVLRMNAPAVNGVSVSKVLTFHRDSYVIDVSFEVNNAGSSALNTTSYFKFVRDNKPTEGSDGGMFGGTNAFTGPAIYTEQGKFEKIDFKKIEKNEAKHVDKAKDGWVAMVQHYFVSAYLPKSGEERNFFTQKIAEGVYGAGVILPLSVAAGQKAVSETRLYVGPQEQKKLEALAPGFNLVVDYGWVTIIAVPLFWFLSTIHGVVGNWGWSILLVTLLIKLAFFPLSAASYKSMAKMKVLMPRMKQLQERYKDDKMKLNQAMMEMYKTEKVNPMGGCLPILVQMPVFMALYYVLQSVVEMRQAPWLGWIVDLSAKDPYFVLPIIMGITMLIQTKLNPAPADPIQAKVMMVMPIMFTFMFLWFPSGLVLYWVLNNVLSIAQQWKITRMIESGEAKPAK</sequence>
<dbReference type="CDD" id="cd19961">
    <property type="entry name" value="EcYidC-like_peri"/>
    <property type="match status" value="1"/>
</dbReference>